<reference evidence="5" key="1">
    <citation type="journal article" date="2019" name="Int. J. Syst. Evol. Microbiol.">
        <title>The Global Catalogue of Microorganisms (GCM) 10K type strain sequencing project: providing services to taxonomists for standard genome sequencing and annotation.</title>
        <authorList>
            <consortium name="The Broad Institute Genomics Platform"/>
            <consortium name="The Broad Institute Genome Sequencing Center for Infectious Disease"/>
            <person name="Wu L."/>
            <person name="Ma J."/>
        </authorList>
    </citation>
    <scope>NUCLEOTIDE SEQUENCE [LARGE SCALE GENOMIC DNA]</scope>
    <source>
        <strain evidence="5">CCUG 62981</strain>
    </source>
</reference>
<dbReference type="Proteomes" id="UP001596024">
    <property type="component" value="Unassembled WGS sequence"/>
</dbReference>
<feature type="domain" description="Ketoreductase" evidence="3">
    <location>
        <begin position="11"/>
        <end position="189"/>
    </location>
</feature>
<organism evidence="4 5">
    <name type="scientific">Glycocaulis abyssi</name>
    <dbReference type="NCBI Taxonomy" id="1433403"/>
    <lineage>
        <taxon>Bacteria</taxon>
        <taxon>Pseudomonadati</taxon>
        <taxon>Pseudomonadota</taxon>
        <taxon>Alphaproteobacteria</taxon>
        <taxon>Maricaulales</taxon>
        <taxon>Maricaulaceae</taxon>
        <taxon>Glycocaulis</taxon>
    </lineage>
</organism>
<evidence type="ECO:0000256" key="1">
    <source>
        <dbReference type="ARBA" id="ARBA00006484"/>
    </source>
</evidence>
<dbReference type="SUPFAM" id="SSF51735">
    <property type="entry name" value="NAD(P)-binding Rossmann-fold domains"/>
    <property type="match status" value="1"/>
</dbReference>
<sequence>MTPRAMKPSDGVAWVTGGSSGIGAALAKRLAGQGWTVVISARSADKLETIAAGHSGKGHIIAHAVDLTDAKGVEDAVKAIEAAHGPIGLAVLNAGIYLSINAENPSFEDYKKTFDVNLSGTAACLCALTPRMSARRTGQIAIVSSATSFGGMPTSSAYGASKAALVNMAACLRIELHRYGVLCQVITPGFVETPAQDDNAFPKPFMVSAETAAKRIASGLRSKRFEITFPRRFTWALKAIYALPYGWSLGLVRKQTGWDKPAN</sequence>
<dbReference type="InterPro" id="IPR002347">
    <property type="entry name" value="SDR_fam"/>
</dbReference>
<dbReference type="PRINTS" id="PR00081">
    <property type="entry name" value="GDHRDH"/>
</dbReference>
<dbReference type="GO" id="GO:0016491">
    <property type="term" value="F:oxidoreductase activity"/>
    <property type="evidence" value="ECO:0007669"/>
    <property type="project" value="UniProtKB-KW"/>
</dbReference>
<dbReference type="RefSeq" id="WP_371394548.1">
    <property type="nucleotide sequence ID" value="NZ_CP163421.1"/>
</dbReference>
<protein>
    <submittedName>
        <fullName evidence="4">SDR family NAD(P)-dependent oxidoreductase</fullName>
        <ecNumber evidence="4">1.-.-.-</ecNumber>
    </submittedName>
</protein>
<dbReference type="InterPro" id="IPR020904">
    <property type="entry name" value="Sc_DH/Rdtase_CS"/>
</dbReference>
<proteinExistence type="inferred from homology"/>
<dbReference type="InterPro" id="IPR036291">
    <property type="entry name" value="NAD(P)-bd_dom_sf"/>
</dbReference>
<keyword evidence="2 4" id="KW-0560">Oxidoreductase</keyword>
<accession>A0ABV9N680</accession>
<evidence type="ECO:0000313" key="5">
    <source>
        <dbReference type="Proteomes" id="UP001596024"/>
    </source>
</evidence>
<dbReference type="Pfam" id="PF00106">
    <property type="entry name" value="adh_short"/>
    <property type="match status" value="1"/>
</dbReference>
<dbReference type="PROSITE" id="PS00061">
    <property type="entry name" value="ADH_SHORT"/>
    <property type="match status" value="1"/>
</dbReference>
<keyword evidence="5" id="KW-1185">Reference proteome</keyword>
<evidence type="ECO:0000259" key="3">
    <source>
        <dbReference type="SMART" id="SM00822"/>
    </source>
</evidence>
<dbReference type="PANTHER" id="PTHR44196">
    <property type="entry name" value="DEHYDROGENASE/REDUCTASE SDR FAMILY MEMBER 7B"/>
    <property type="match status" value="1"/>
</dbReference>
<dbReference type="EMBL" id="JBHSGQ010000001">
    <property type="protein sequence ID" value="MFC4723862.1"/>
    <property type="molecule type" value="Genomic_DNA"/>
</dbReference>
<gene>
    <name evidence="4" type="ORF">ACFPB0_01030</name>
</gene>
<evidence type="ECO:0000256" key="2">
    <source>
        <dbReference type="ARBA" id="ARBA00023002"/>
    </source>
</evidence>
<dbReference type="SMART" id="SM00822">
    <property type="entry name" value="PKS_KR"/>
    <property type="match status" value="1"/>
</dbReference>
<dbReference type="EC" id="1.-.-.-" evidence="4"/>
<dbReference type="InterPro" id="IPR057326">
    <property type="entry name" value="KR_dom"/>
</dbReference>
<comment type="similarity">
    <text evidence="1">Belongs to the short-chain dehydrogenases/reductases (SDR) family.</text>
</comment>
<name>A0ABV9N680_9PROT</name>
<evidence type="ECO:0000313" key="4">
    <source>
        <dbReference type="EMBL" id="MFC4723862.1"/>
    </source>
</evidence>
<dbReference type="Gene3D" id="3.40.50.720">
    <property type="entry name" value="NAD(P)-binding Rossmann-like Domain"/>
    <property type="match status" value="1"/>
</dbReference>
<dbReference type="PANTHER" id="PTHR44196:SF1">
    <property type="entry name" value="DEHYDROGENASE_REDUCTASE SDR FAMILY MEMBER 7B"/>
    <property type="match status" value="1"/>
</dbReference>
<comment type="caution">
    <text evidence="4">The sequence shown here is derived from an EMBL/GenBank/DDBJ whole genome shotgun (WGS) entry which is preliminary data.</text>
</comment>